<dbReference type="PIRSF" id="PIRSF020217">
    <property type="entry name" value="UCP020217"/>
    <property type="match status" value="1"/>
</dbReference>
<dbReference type="SUPFAM" id="SSF81301">
    <property type="entry name" value="Nucleotidyltransferase"/>
    <property type="match status" value="1"/>
</dbReference>
<organism evidence="2 3">
    <name type="scientific">Desulfosporosinus lacus DSM 15449</name>
    <dbReference type="NCBI Taxonomy" id="1121420"/>
    <lineage>
        <taxon>Bacteria</taxon>
        <taxon>Bacillati</taxon>
        <taxon>Bacillota</taxon>
        <taxon>Clostridia</taxon>
        <taxon>Eubacteriales</taxon>
        <taxon>Desulfitobacteriaceae</taxon>
        <taxon>Desulfosporosinus</taxon>
    </lineage>
</organism>
<dbReference type="OrthoDB" id="1806944at2"/>
<accession>A0A1M6A8V5</accession>
<protein>
    <submittedName>
        <fullName evidence="2">Predicted nucleotidyltransferase</fullName>
    </submittedName>
</protein>
<dbReference type="InterPro" id="IPR041633">
    <property type="entry name" value="Polbeta"/>
</dbReference>
<dbReference type="AlphaFoldDB" id="A0A1M6A8V5"/>
<dbReference type="EMBL" id="FQXJ01000016">
    <property type="protein sequence ID" value="SHI32856.1"/>
    <property type="molecule type" value="Genomic_DNA"/>
</dbReference>
<dbReference type="CDD" id="cd05403">
    <property type="entry name" value="NT_KNTase_like"/>
    <property type="match status" value="1"/>
</dbReference>
<dbReference type="InterPro" id="IPR024700">
    <property type="entry name" value="UCP020217"/>
</dbReference>
<dbReference type="STRING" id="1121420.SAMN02746098_03930"/>
<dbReference type="Proteomes" id="UP000183954">
    <property type="component" value="Unassembled WGS sequence"/>
</dbReference>
<evidence type="ECO:0000259" key="1">
    <source>
        <dbReference type="Pfam" id="PF18765"/>
    </source>
</evidence>
<reference evidence="3" key="1">
    <citation type="submission" date="2016-11" db="EMBL/GenBank/DDBJ databases">
        <authorList>
            <person name="Varghese N."/>
            <person name="Submissions S."/>
        </authorList>
    </citation>
    <scope>NUCLEOTIDE SEQUENCE [LARGE SCALE GENOMIC DNA]</scope>
    <source>
        <strain evidence="3">DSM 15449</strain>
    </source>
</reference>
<gene>
    <name evidence="2" type="ORF">SAMN02746098_03930</name>
</gene>
<dbReference type="InterPro" id="IPR043519">
    <property type="entry name" value="NT_sf"/>
</dbReference>
<proteinExistence type="predicted"/>
<dbReference type="Gene3D" id="3.30.460.10">
    <property type="entry name" value="Beta Polymerase, domain 2"/>
    <property type="match status" value="1"/>
</dbReference>
<dbReference type="Pfam" id="PF18765">
    <property type="entry name" value="Polbeta"/>
    <property type="match status" value="1"/>
</dbReference>
<feature type="domain" description="Polymerase beta nucleotidyltransferase" evidence="1">
    <location>
        <begin position="33"/>
        <end position="115"/>
    </location>
</feature>
<keyword evidence="3" id="KW-1185">Reference proteome</keyword>
<keyword evidence="2" id="KW-0808">Transferase</keyword>
<name>A0A1M6A8V5_9FIRM</name>
<dbReference type="RefSeq" id="WP_073031460.1">
    <property type="nucleotide sequence ID" value="NZ_FQXJ01000016.1"/>
</dbReference>
<sequence>MDITPYVEGHKSRIKDEEQRRLTYYKKAYERAEKIAEALREEFPNIEVYLIGSLTTNAFDLDSDIDIAVKQLAEEDYFKAYRIAEDIAEPFPLDFIQFEFAQESMKERILRDGVRV</sequence>
<evidence type="ECO:0000313" key="3">
    <source>
        <dbReference type="Proteomes" id="UP000183954"/>
    </source>
</evidence>
<evidence type="ECO:0000313" key="2">
    <source>
        <dbReference type="EMBL" id="SHI32856.1"/>
    </source>
</evidence>
<dbReference type="GO" id="GO:0016740">
    <property type="term" value="F:transferase activity"/>
    <property type="evidence" value="ECO:0007669"/>
    <property type="project" value="UniProtKB-KW"/>
</dbReference>